<comment type="function">
    <text evidence="10">Catalyzes the reversible formation of acyl-phosphate (acyl-PO(4)) from acyl-[acyl-carrier-protein] (acyl-ACP). This enzyme utilizes acyl-ACP as fatty acyl donor, but not acyl-CoA.</text>
</comment>
<comment type="subcellular location">
    <subcellularLocation>
        <location evidence="10">Cytoplasm</location>
    </subcellularLocation>
    <text evidence="10">Associated with the membrane possibly through PlsY.</text>
</comment>
<organism evidence="12 13">
    <name type="scientific">Micromonospora wenchangensis</name>
    <dbReference type="NCBI Taxonomy" id="1185415"/>
    <lineage>
        <taxon>Bacteria</taxon>
        <taxon>Bacillati</taxon>
        <taxon>Actinomycetota</taxon>
        <taxon>Actinomycetes</taxon>
        <taxon>Micromonosporales</taxon>
        <taxon>Micromonosporaceae</taxon>
        <taxon>Micromonospora</taxon>
    </lineage>
</organism>
<keyword evidence="13" id="KW-1185">Reference proteome</keyword>
<keyword evidence="6 10" id="KW-0594">Phospholipid biosynthesis</keyword>
<evidence type="ECO:0000313" key="13">
    <source>
        <dbReference type="Proteomes" id="UP000197174"/>
    </source>
</evidence>
<dbReference type="Pfam" id="PF02504">
    <property type="entry name" value="FA_synthesis"/>
    <property type="match status" value="1"/>
</dbReference>
<keyword evidence="12" id="KW-0012">Acyltransferase</keyword>
<dbReference type="EC" id="2.3.1.274" evidence="8 10"/>
<feature type="compositionally biased region" description="Low complexity" evidence="11">
    <location>
        <begin position="7"/>
        <end position="27"/>
    </location>
</feature>
<comment type="pathway">
    <text evidence="10">Lipid metabolism; phospholipid metabolism.</text>
</comment>
<dbReference type="GO" id="GO:0008654">
    <property type="term" value="P:phospholipid biosynthetic process"/>
    <property type="evidence" value="ECO:0007669"/>
    <property type="project" value="UniProtKB-KW"/>
</dbReference>
<feature type="region of interest" description="Disordered" evidence="11">
    <location>
        <begin position="334"/>
        <end position="398"/>
    </location>
</feature>
<evidence type="ECO:0000256" key="8">
    <source>
        <dbReference type="ARBA" id="ARBA00024069"/>
    </source>
</evidence>
<evidence type="ECO:0000256" key="7">
    <source>
        <dbReference type="ARBA" id="ARBA00023264"/>
    </source>
</evidence>
<evidence type="ECO:0000313" key="12">
    <source>
        <dbReference type="EMBL" id="OWV03227.1"/>
    </source>
</evidence>
<dbReference type="PANTHER" id="PTHR30100">
    <property type="entry name" value="FATTY ACID/PHOSPHOLIPID SYNTHESIS PROTEIN PLSX"/>
    <property type="match status" value="1"/>
</dbReference>
<dbReference type="InterPro" id="IPR012281">
    <property type="entry name" value="Phospholipid_synth_PlsX-like"/>
</dbReference>
<dbReference type="GO" id="GO:0006633">
    <property type="term" value="P:fatty acid biosynthetic process"/>
    <property type="evidence" value="ECO:0007669"/>
    <property type="project" value="UniProtKB-UniRule"/>
</dbReference>
<keyword evidence="3 10" id="KW-0444">Lipid biosynthesis</keyword>
<evidence type="ECO:0000256" key="9">
    <source>
        <dbReference type="ARBA" id="ARBA00046608"/>
    </source>
</evidence>
<protein>
    <recommendedName>
        <fullName evidence="8 10">Phosphate acyltransferase</fullName>
        <ecNumber evidence="8 10">2.3.1.274</ecNumber>
    </recommendedName>
    <alternativeName>
        <fullName evidence="10">Acyl-ACP phosphotransacylase</fullName>
    </alternativeName>
    <alternativeName>
        <fullName evidence="10">Acyl-[acyl-carrier-protein]--phosphate acyltransferase</fullName>
    </alternativeName>
    <alternativeName>
        <fullName evidence="10">Phosphate-acyl-ACP acyltransferase</fullName>
    </alternativeName>
</protein>
<dbReference type="InterPro" id="IPR003664">
    <property type="entry name" value="FA_synthesis"/>
</dbReference>
<feature type="region of interest" description="Disordered" evidence="11">
    <location>
        <begin position="1"/>
        <end position="29"/>
    </location>
</feature>
<feature type="compositionally biased region" description="Basic and acidic residues" evidence="11">
    <location>
        <begin position="342"/>
        <end position="358"/>
    </location>
</feature>
<dbReference type="UniPathway" id="UPA00085"/>
<accession>A0A246RI71</accession>
<dbReference type="HAMAP" id="MF_00019">
    <property type="entry name" value="PlsX"/>
    <property type="match status" value="1"/>
</dbReference>
<name>A0A246RI71_9ACTN</name>
<keyword evidence="2 10" id="KW-0963">Cytoplasm</keyword>
<evidence type="ECO:0000256" key="4">
    <source>
        <dbReference type="ARBA" id="ARBA00022679"/>
    </source>
</evidence>
<proteinExistence type="inferred from homology"/>
<sequence length="398" mass="39560">MARAPRRSPGAPAPSDAGRPDPAGPARESGTARIAVDLLGGDDAPAVVVDGALRAVRADPDLHLLLVGPTEVAAGVVDALTPAQRTRITIRATRTAAGPTEHAPRADSTVRAAVCAVRDGAADALVSAGSTGATVSAAALGFGRWPDVRRPALVATLPAVSGPVVLLDVGGSLEPRPATLARHAVLGAAYAAVAHAVAAPRVGLLSVGTEAGKGDRPRRTADPLLAATALPGDARYVGLVEGYDVTAGVRADVVVTDGFTGNILLKAIEGAYAMAGGPPASGGAPRAAALLGVAGTVVVCHGAATPDDVASGIALAAHLWRRRATDQVREQVALLPAGDSTDPERDDTPTRPAADRADAVAVTTGPAPVDPTVKNAPAARHADHPPAYPGGTEAEVGT</sequence>
<comment type="subunit">
    <text evidence="9 10">Homodimer. Probably interacts with PlsY.</text>
</comment>
<evidence type="ECO:0000256" key="3">
    <source>
        <dbReference type="ARBA" id="ARBA00022516"/>
    </source>
</evidence>
<dbReference type="Proteomes" id="UP000197174">
    <property type="component" value="Unassembled WGS sequence"/>
</dbReference>
<reference evidence="12 13" key="1">
    <citation type="submission" date="2017-03" db="EMBL/GenBank/DDBJ databases">
        <title>Whole genome sequence of Micromonospora wenchangensis, isolated from mangrove soil.</title>
        <authorList>
            <person name="Yang H."/>
        </authorList>
    </citation>
    <scope>NUCLEOTIDE SEQUENCE [LARGE SCALE GENOMIC DNA]</scope>
    <source>
        <strain evidence="12 13">CCTCC AA 2012002</strain>
    </source>
</reference>
<dbReference type="Gene3D" id="3.40.718.10">
    <property type="entry name" value="Isopropylmalate Dehydrogenase"/>
    <property type="match status" value="2"/>
</dbReference>
<comment type="similarity">
    <text evidence="10">Belongs to the PlsX family.</text>
</comment>
<keyword evidence="4 10" id="KW-0808">Transferase</keyword>
<dbReference type="SUPFAM" id="SSF53659">
    <property type="entry name" value="Isocitrate/Isopropylmalate dehydrogenase-like"/>
    <property type="match status" value="1"/>
</dbReference>
<comment type="caution">
    <text evidence="12">The sequence shown here is derived from an EMBL/GenBank/DDBJ whole genome shotgun (WGS) entry which is preliminary data.</text>
</comment>
<evidence type="ECO:0000256" key="1">
    <source>
        <dbReference type="ARBA" id="ARBA00001232"/>
    </source>
</evidence>
<dbReference type="EMBL" id="MZMV01000045">
    <property type="protein sequence ID" value="OWV03227.1"/>
    <property type="molecule type" value="Genomic_DNA"/>
</dbReference>
<dbReference type="GO" id="GO:0043811">
    <property type="term" value="F:phosphate:acyl-[acyl carrier protein] acyltransferase activity"/>
    <property type="evidence" value="ECO:0007669"/>
    <property type="project" value="UniProtKB-UniRule"/>
</dbReference>
<evidence type="ECO:0000256" key="5">
    <source>
        <dbReference type="ARBA" id="ARBA00023098"/>
    </source>
</evidence>
<evidence type="ECO:0000256" key="11">
    <source>
        <dbReference type="SAM" id="MobiDB-lite"/>
    </source>
</evidence>
<gene>
    <name evidence="10" type="primary">plsX</name>
    <name evidence="12" type="ORF">B5D80_23155</name>
</gene>
<dbReference type="GO" id="GO:0005737">
    <property type="term" value="C:cytoplasm"/>
    <property type="evidence" value="ECO:0007669"/>
    <property type="project" value="UniProtKB-SubCell"/>
</dbReference>
<comment type="catalytic activity">
    <reaction evidence="1 10">
        <text>a fatty acyl-[ACP] + phosphate = an acyl phosphate + holo-[ACP]</text>
        <dbReference type="Rhea" id="RHEA:42292"/>
        <dbReference type="Rhea" id="RHEA-COMP:9685"/>
        <dbReference type="Rhea" id="RHEA-COMP:14125"/>
        <dbReference type="ChEBI" id="CHEBI:43474"/>
        <dbReference type="ChEBI" id="CHEBI:59918"/>
        <dbReference type="ChEBI" id="CHEBI:64479"/>
        <dbReference type="ChEBI" id="CHEBI:138651"/>
        <dbReference type="EC" id="2.3.1.274"/>
    </reaction>
</comment>
<keyword evidence="7 10" id="KW-1208">Phospholipid metabolism</keyword>
<evidence type="ECO:0000256" key="2">
    <source>
        <dbReference type="ARBA" id="ARBA00022490"/>
    </source>
</evidence>
<keyword evidence="5 10" id="KW-0443">Lipid metabolism</keyword>
<dbReference type="AlphaFoldDB" id="A0A246RI71"/>
<evidence type="ECO:0000256" key="6">
    <source>
        <dbReference type="ARBA" id="ARBA00023209"/>
    </source>
</evidence>
<dbReference type="PANTHER" id="PTHR30100:SF1">
    <property type="entry name" value="PHOSPHATE ACYLTRANSFERASE"/>
    <property type="match status" value="1"/>
</dbReference>
<evidence type="ECO:0000256" key="10">
    <source>
        <dbReference type="HAMAP-Rule" id="MF_00019"/>
    </source>
</evidence>